<dbReference type="Gene3D" id="3.40.50.1820">
    <property type="entry name" value="alpha/beta hydrolase"/>
    <property type="match status" value="1"/>
</dbReference>
<name>A0A7K3PVH9_9ACTN</name>
<gene>
    <name evidence="4" type="ORF">G3I32_35040</name>
</gene>
<dbReference type="SUPFAM" id="SSF53474">
    <property type="entry name" value="alpha/beta-Hydrolases"/>
    <property type="match status" value="1"/>
</dbReference>
<dbReference type="EMBL" id="JAAGMA010000936">
    <property type="protein sequence ID" value="NEB13988.1"/>
    <property type="molecule type" value="Genomic_DNA"/>
</dbReference>
<dbReference type="AlphaFoldDB" id="A0A7K3PVH9"/>
<dbReference type="InterPro" id="IPR020802">
    <property type="entry name" value="TesA-like"/>
</dbReference>
<proteinExistence type="inferred from homology"/>
<evidence type="ECO:0000313" key="5">
    <source>
        <dbReference type="Proteomes" id="UP000470446"/>
    </source>
</evidence>
<dbReference type="PANTHER" id="PTHR11487">
    <property type="entry name" value="THIOESTERASE"/>
    <property type="match status" value="1"/>
</dbReference>
<dbReference type="RefSeq" id="WP_164249956.1">
    <property type="nucleotide sequence ID" value="NZ_JAAGMA010000936.1"/>
</dbReference>
<evidence type="ECO:0000313" key="4">
    <source>
        <dbReference type="EMBL" id="NEB13988.1"/>
    </source>
</evidence>
<evidence type="ECO:0000259" key="3">
    <source>
        <dbReference type="SMART" id="SM00824"/>
    </source>
</evidence>
<evidence type="ECO:0000256" key="2">
    <source>
        <dbReference type="ARBA" id="ARBA00022801"/>
    </source>
</evidence>
<dbReference type="SMART" id="SM00824">
    <property type="entry name" value="PKS_TE"/>
    <property type="match status" value="1"/>
</dbReference>
<evidence type="ECO:0000256" key="1">
    <source>
        <dbReference type="ARBA" id="ARBA00007169"/>
    </source>
</evidence>
<dbReference type="Proteomes" id="UP000470446">
    <property type="component" value="Unassembled WGS sequence"/>
</dbReference>
<organism evidence="4 5">
    <name type="scientific">Streptomyces coelicoflavus</name>
    <dbReference type="NCBI Taxonomy" id="285562"/>
    <lineage>
        <taxon>Bacteria</taxon>
        <taxon>Bacillati</taxon>
        <taxon>Actinomycetota</taxon>
        <taxon>Actinomycetes</taxon>
        <taxon>Kitasatosporales</taxon>
        <taxon>Streptomycetaceae</taxon>
        <taxon>Streptomyces</taxon>
    </lineage>
</organism>
<accession>A0A7K3PVH9</accession>
<dbReference type="GO" id="GO:0016787">
    <property type="term" value="F:hydrolase activity"/>
    <property type="evidence" value="ECO:0007669"/>
    <property type="project" value="UniProtKB-KW"/>
</dbReference>
<dbReference type="GO" id="GO:0008610">
    <property type="term" value="P:lipid biosynthetic process"/>
    <property type="evidence" value="ECO:0007669"/>
    <property type="project" value="TreeGrafter"/>
</dbReference>
<sequence>MTLLHVASDSRWFKRFHPAQGVRARLVCFPHAGGSATSYFALSRQLARLSPSLEVLAVQYPGRQDRRNEPLVDDVHALAAQIHRELVSASDDRPLALFGHSMGAVVAYEVARLLEQGPGAPPVALFASGRRAPCRTRVEGTHLKDDEGLVEDLRTLDGTDVEILADKDLMRMVLPIIRSDYRAIETYRHRVGPALGCPIAVLAGSEDGRTTGDELADWRLHTSGSYSLDVYSGGHFFVNDHTEGIANLLVERLRPAAQRT</sequence>
<dbReference type="PANTHER" id="PTHR11487:SF0">
    <property type="entry name" value="S-ACYL FATTY ACID SYNTHASE THIOESTERASE, MEDIUM CHAIN"/>
    <property type="match status" value="1"/>
</dbReference>
<feature type="domain" description="Thioesterase TesA-like" evidence="3">
    <location>
        <begin position="27"/>
        <end position="219"/>
    </location>
</feature>
<reference evidence="4 5" key="1">
    <citation type="submission" date="2020-01" db="EMBL/GenBank/DDBJ databases">
        <title>Insect and environment-associated Actinomycetes.</title>
        <authorList>
            <person name="Currrie C."/>
            <person name="Chevrette M."/>
            <person name="Carlson C."/>
            <person name="Stubbendieck R."/>
            <person name="Wendt-Pienkowski E."/>
        </authorList>
    </citation>
    <scope>NUCLEOTIDE SEQUENCE [LARGE SCALE GENOMIC DNA]</scope>
    <source>
        <strain evidence="4 5">SID14163</strain>
    </source>
</reference>
<dbReference type="InterPro" id="IPR012223">
    <property type="entry name" value="TEII"/>
</dbReference>
<comment type="similarity">
    <text evidence="1">Belongs to the thioesterase family.</text>
</comment>
<dbReference type="InterPro" id="IPR001031">
    <property type="entry name" value="Thioesterase"/>
</dbReference>
<protein>
    <submittedName>
        <fullName evidence="4">Thioesterase</fullName>
    </submittedName>
</protein>
<keyword evidence="2" id="KW-0378">Hydrolase</keyword>
<dbReference type="InterPro" id="IPR029058">
    <property type="entry name" value="AB_hydrolase_fold"/>
</dbReference>
<dbReference type="Pfam" id="PF00975">
    <property type="entry name" value="Thioesterase"/>
    <property type="match status" value="1"/>
</dbReference>
<comment type="caution">
    <text evidence="4">The sequence shown here is derived from an EMBL/GenBank/DDBJ whole genome shotgun (WGS) entry which is preliminary data.</text>
</comment>